<dbReference type="PANTHER" id="PTHR12161:SF16">
    <property type="entry name" value="REGULATOR OF VPS4 ACTIVITY IN THE MVB PATHWAY PROTEIN"/>
    <property type="match status" value="1"/>
</dbReference>
<keyword evidence="4" id="KW-1185">Reference proteome</keyword>
<feature type="region of interest" description="Disordered" evidence="2">
    <location>
        <begin position="337"/>
        <end position="390"/>
    </location>
</feature>
<feature type="region of interest" description="Disordered" evidence="2">
    <location>
        <begin position="463"/>
        <end position="484"/>
    </location>
</feature>
<organism evidence="3 4">
    <name type="scientific">Cinnamomum micranthum f. kanehirae</name>
    <dbReference type="NCBI Taxonomy" id="337451"/>
    <lineage>
        <taxon>Eukaryota</taxon>
        <taxon>Viridiplantae</taxon>
        <taxon>Streptophyta</taxon>
        <taxon>Embryophyta</taxon>
        <taxon>Tracheophyta</taxon>
        <taxon>Spermatophyta</taxon>
        <taxon>Magnoliopsida</taxon>
        <taxon>Magnoliidae</taxon>
        <taxon>Laurales</taxon>
        <taxon>Lauraceae</taxon>
        <taxon>Cinnamomum</taxon>
    </lineage>
</organism>
<dbReference type="Gene3D" id="1.20.1260.60">
    <property type="entry name" value="Vacuolar protein sorting-associated protein Ist1"/>
    <property type="match status" value="1"/>
</dbReference>
<dbReference type="OrthoDB" id="29853at2759"/>
<evidence type="ECO:0000313" key="3">
    <source>
        <dbReference type="EMBL" id="RWR74979.1"/>
    </source>
</evidence>
<accession>A0A443N8V6</accession>
<dbReference type="AlphaFoldDB" id="A0A443N8V6"/>
<feature type="compositionally biased region" description="Polar residues" evidence="2">
    <location>
        <begin position="374"/>
        <end position="390"/>
    </location>
</feature>
<feature type="compositionally biased region" description="Polar residues" evidence="2">
    <location>
        <begin position="191"/>
        <end position="201"/>
    </location>
</feature>
<gene>
    <name evidence="3" type="ORF">CKAN_00333800</name>
</gene>
<evidence type="ECO:0000313" key="4">
    <source>
        <dbReference type="Proteomes" id="UP000283530"/>
    </source>
</evidence>
<feature type="region of interest" description="Disordered" evidence="2">
    <location>
        <begin position="278"/>
        <end position="313"/>
    </location>
</feature>
<dbReference type="InterPro" id="IPR042277">
    <property type="entry name" value="IST1-like"/>
</dbReference>
<sequence>MGRKLDALLGRTFKAAKLKTLLNLATSRLAVLKNQRQVRCNHARSDVTQLLEMGHQERALLRVEHVIKEQNMFDAFVIMEGYCNLLIERVSLIENQKDCPKELREAIAGLIFACSRCGDFPELQQIREMFASRYGKDFTASAVELRNHCSVNPKIIQKMSTRQPSLESRLNVVKEIASEKGLTLDIEEPSSGITEDLNMSQKTRDKAKPNRSNAGAENLVSGRMEDDVQSITRTEPVDELSGSTKARKTYADVASAAQAAFESAAEAALAARAAIELSKSETHDSGSDDQSSRGTRGRNRYKNREDVPLRNRAGNGIVITEKVEHFSGGSEFEKIHPIQHSSSESEDEEPTLESRNIVPEKSEGKPKEKLERSASATSLDSTGTMNEAGGMTTSEMVIHFDESDEETEDWARIPSKPSDFHYSNQDQKIISQADSINMQHEESRRMGSGIEKDGNTVAYLTEKQVHRSEMGKKPVSVRTRRGSK</sequence>
<dbReference type="GO" id="GO:0015031">
    <property type="term" value="P:protein transport"/>
    <property type="evidence" value="ECO:0007669"/>
    <property type="project" value="InterPro"/>
</dbReference>
<dbReference type="Pfam" id="PF03398">
    <property type="entry name" value="Ist1"/>
    <property type="match status" value="1"/>
</dbReference>
<name>A0A443N8V6_9MAGN</name>
<dbReference type="Proteomes" id="UP000283530">
    <property type="component" value="Unassembled WGS sequence"/>
</dbReference>
<protein>
    <submittedName>
        <fullName evidence="3">Putative Regulator of Vps4 activity in the MVB pathway protein</fullName>
    </submittedName>
</protein>
<feature type="compositionally biased region" description="Basic and acidic residues" evidence="2">
    <location>
        <begin position="463"/>
        <end position="472"/>
    </location>
</feature>
<dbReference type="FunFam" id="1.20.1260.60:FF:000002">
    <property type="entry name" value="Vacuolar protein sorting-associated protein IST1"/>
    <property type="match status" value="1"/>
</dbReference>
<dbReference type="PANTHER" id="PTHR12161">
    <property type="entry name" value="IST1 FAMILY MEMBER"/>
    <property type="match status" value="1"/>
</dbReference>
<evidence type="ECO:0000256" key="2">
    <source>
        <dbReference type="SAM" id="MobiDB-lite"/>
    </source>
</evidence>
<comment type="caution">
    <text evidence="3">The sequence shown here is derived from an EMBL/GenBank/DDBJ whole genome shotgun (WGS) entry which is preliminary data.</text>
</comment>
<dbReference type="EMBL" id="QPKB01000001">
    <property type="protein sequence ID" value="RWR74979.1"/>
    <property type="molecule type" value="Genomic_DNA"/>
</dbReference>
<proteinExistence type="inferred from homology"/>
<reference evidence="3 4" key="1">
    <citation type="journal article" date="2019" name="Nat. Plants">
        <title>Stout camphor tree genome fills gaps in understanding of flowering plant genome evolution.</title>
        <authorList>
            <person name="Chaw S.M."/>
            <person name="Liu Y.C."/>
            <person name="Wu Y.W."/>
            <person name="Wang H.Y."/>
            <person name="Lin C.I."/>
            <person name="Wu C.S."/>
            <person name="Ke H.M."/>
            <person name="Chang L.Y."/>
            <person name="Hsu C.Y."/>
            <person name="Yang H.T."/>
            <person name="Sudianto E."/>
            <person name="Hsu M.H."/>
            <person name="Wu K.P."/>
            <person name="Wang L.N."/>
            <person name="Leebens-Mack J.H."/>
            <person name="Tsai I.J."/>
        </authorList>
    </citation>
    <scope>NUCLEOTIDE SEQUENCE [LARGE SCALE GENOMIC DNA]</scope>
    <source>
        <strain evidence="4">cv. Chaw 1501</strain>
        <tissue evidence="3">Young leaves</tissue>
    </source>
</reference>
<dbReference type="InterPro" id="IPR005061">
    <property type="entry name" value="Ist1"/>
</dbReference>
<evidence type="ECO:0000256" key="1">
    <source>
        <dbReference type="ARBA" id="ARBA00005536"/>
    </source>
</evidence>
<comment type="similarity">
    <text evidence="1">Belongs to the IST1 family.</text>
</comment>
<feature type="compositionally biased region" description="Basic and acidic residues" evidence="2">
    <location>
        <begin position="358"/>
        <end position="372"/>
    </location>
</feature>
<feature type="region of interest" description="Disordered" evidence="2">
    <location>
        <begin position="189"/>
        <end position="246"/>
    </location>
</feature>
<dbReference type="STRING" id="337451.A0A443N8V6"/>